<dbReference type="EMBL" id="BBPA01000003">
    <property type="protein sequence ID" value="GAL91546.1"/>
    <property type="molecule type" value="Genomic_DNA"/>
</dbReference>
<dbReference type="Proteomes" id="UP000030321">
    <property type="component" value="Unassembled WGS sequence"/>
</dbReference>
<name>A0A0A1VQJ5_MICAE</name>
<gene>
    <name evidence="1" type="ORF">N44_01554</name>
</gene>
<evidence type="ECO:0000313" key="1">
    <source>
        <dbReference type="EMBL" id="GAL91546.1"/>
    </source>
</evidence>
<protein>
    <submittedName>
        <fullName evidence="1">Uncharacterized protein</fullName>
    </submittedName>
</protein>
<proteinExistence type="predicted"/>
<comment type="caution">
    <text evidence="1">The sequence shown here is derived from an EMBL/GenBank/DDBJ whole genome shotgun (WGS) entry which is preliminary data.</text>
</comment>
<organism evidence="1 2">
    <name type="scientific">Microcystis aeruginosa NIES-44</name>
    <dbReference type="NCBI Taxonomy" id="449439"/>
    <lineage>
        <taxon>Bacteria</taxon>
        <taxon>Bacillati</taxon>
        <taxon>Cyanobacteriota</taxon>
        <taxon>Cyanophyceae</taxon>
        <taxon>Oscillatoriophycideae</taxon>
        <taxon>Chroococcales</taxon>
        <taxon>Microcystaceae</taxon>
        <taxon>Microcystis</taxon>
    </lineage>
</organism>
<sequence>MNSLFFGSPLDVCDQSFDRFFVWGIGTKNSCYTKSVFNSVINS</sequence>
<reference evidence="2" key="1">
    <citation type="journal article" date="2015" name="Genome">
        <title>Whole Genome Sequence of the Non-Microcystin-Producing Microcystis aeruginosa Strain NIES-44.</title>
        <authorList>
            <person name="Okano K."/>
            <person name="Miyata N."/>
            <person name="Ozaki Y."/>
        </authorList>
    </citation>
    <scope>NUCLEOTIDE SEQUENCE [LARGE SCALE GENOMIC DNA]</scope>
    <source>
        <strain evidence="2">NIES-44</strain>
    </source>
</reference>
<evidence type="ECO:0000313" key="2">
    <source>
        <dbReference type="Proteomes" id="UP000030321"/>
    </source>
</evidence>
<accession>A0A0A1VQJ5</accession>
<dbReference type="AlphaFoldDB" id="A0A0A1VQJ5"/>